<protein>
    <submittedName>
        <fullName evidence="1">Uncharacterized protein DUF4127</fullName>
    </submittedName>
</protein>
<dbReference type="InterPro" id="IPR025394">
    <property type="entry name" value="DUF4127"/>
</dbReference>
<accession>A0A2P8DT96</accession>
<evidence type="ECO:0000313" key="1">
    <source>
        <dbReference type="EMBL" id="PSL00437.1"/>
    </source>
</evidence>
<dbReference type="AlphaFoldDB" id="A0A2P8DT96"/>
<dbReference type="Proteomes" id="UP000243528">
    <property type="component" value="Unassembled WGS sequence"/>
</dbReference>
<reference evidence="1 2" key="1">
    <citation type="submission" date="2018-03" db="EMBL/GenBank/DDBJ databases">
        <title>Genomic Encyclopedia of Archaeal and Bacterial Type Strains, Phase II (KMG-II): from individual species to whole genera.</title>
        <authorList>
            <person name="Goeker M."/>
        </authorList>
    </citation>
    <scope>NUCLEOTIDE SEQUENCE [LARGE SCALE GENOMIC DNA]</scope>
    <source>
        <strain evidence="1 2">DSM 45211</strain>
    </source>
</reference>
<sequence>MPPPEAMPDFRTPADTGALASWLRAVGPEVDHAVVSLDLLAHGGLVPSRLTTDTTSAVVARLGVLGDLPVPVTAYQVVTRLPHYDNPGRSRQEPEYWTTHGERLARLSTAWDERTLGETDDDTVAAARAAVPDEYVADTARRRLRNHAVNLAALELAADGVVDTLVVTSDDTAPRGLPAADRRALATWIDRLGVDVLTYPGADEVPSALVARVAAAAAGVRPRIAVRCPDPSGLERIAPYEDRPVGAGLANQVRALGAEQVPEPGDADVVVVLHAPAREPGDWVMDPPRQDSTAASRAVVDEVREHLSRDRRVAVADVRYANGSDPTLITALDEAGALGALVAYGGWNTAGNTIGTTLAAAVTPMLGTSAAAARARRGFLARRIVEDGHYLPVVRAAVQDEARRRGLTDPPPEELPAVHERITRDLDRWARTVNALDGLRVRDARLPWGSTFTVDVTVDDE</sequence>
<dbReference type="Pfam" id="PF13552">
    <property type="entry name" value="DUF4127"/>
    <property type="match status" value="1"/>
</dbReference>
<comment type="caution">
    <text evidence="1">The sequence shown here is derived from an EMBL/GenBank/DDBJ whole genome shotgun (WGS) entry which is preliminary data.</text>
</comment>
<proteinExistence type="predicted"/>
<organism evidence="1 2">
    <name type="scientific">Haloactinopolyspora alba</name>
    <dbReference type="NCBI Taxonomy" id="648780"/>
    <lineage>
        <taxon>Bacteria</taxon>
        <taxon>Bacillati</taxon>
        <taxon>Actinomycetota</taxon>
        <taxon>Actinomycetes</taxon>
        <taxon>Jiangellales</taxon>
        <taxon>Jiangellaceae</taxon>
        <taxon>Haloactinopolyspora</taxon>
    </lineage>
</organism>
<name>A0A2P8DT96_9ACTN</name>
<evidence type="ECO:0000313" key="2">
    <source>
        <dbReference type="Proteomes" id="UP000243528"/>
    </source>
</evidence>
<dbReference type="EMBL" id="PYGE01000016">
    <property type="protein sequence ID" value="PSL00437.1"/>
    <property type="molecule type" value="Genomic_DNA"/>
</dbReference>
<gene>
    <name evidence="1" type="ORF">CLV30_11697</name>
</gene>
<keyword evidence="2" id="KW-1185">Reference proteome</keyword>